<dbReference type="Pfam" id="PF13378">
    <property type="entry name" value="MR_MLE_C"/>
    <property type="match status" value="1"/>
</dbReference>
<dbReference type="InterPro" id="IPR029065">
    <property type="entry name" value="Enolase_C-like"/>
</dbReference>
<dbReference type="SMART" id="SM00922">
    <property type="entry name" value="MR_MLE"/>
    <property type="match status" value="1"/>
</dbReference>
<dbReference type="InterPro" id="IPR018110">
    <property type="entry name" value="Mandel_Rmase/mucon_lact_enz_CS"/>
</dbReference>
<evidence type="ECO:0000313" key="4">
    <source>
        <dbReference type="Proteomes" id="UP000321085"/>
    </source>
</evidence>
<proteinExistence type="predicted"/>
<dbReference type="InterPro" id="IPR029017">
    <property type="entry name" value="Enolase-like_N"/>
</dbReference>
<accession>A0A512BQ18</accession>
<dbReference type="GO" id="GO:0000287">
    <property type="term" value="F:magnesium ion binding"/>
    <property type="evidence" value="ECO:0007669"/>
    <property type="project" value="UniProtKB-ARBA"/>
</dbReference>
<name>A0A512BQ18_9HYPH</name>
<sequence length="387" mass="42582">MKIKSVRIYLIESGGIRPVVVELSTDENIVGLGEAAIAYGAGGTAAAGMLKDLSERYVVGKNPFEIERIWSEMYDHSFWAKGGGPIVFAAISAIEQALWDIKARALNVPVYELLGGKLRDQLRSYANGWYFGCRSNADLPNAAERTVADGYSAIKFYPFATILEDGRLRHPARRSSDRTIRAAAVNTIADVRKAIGPNVEIMLDLSGGLTPDETIRFCHEIEEIGVTYVEEPADPFDPGALRKIAASISIPIAVGERIYTRYGFRDIMESRAADILQPDIGNTGGIFEAKKIAAMAEAYSLKVQPHICASALSTAVGMHFSASIPNFYIQEHFPYWSRTQGHFDVLENPLEPSVRDGYIPVLDTPGYGVSLRREALSRFTWAECTHD</sequence>
<dbReference type="InterPro" id="IPR034593">
    <property type="entry name" value="DgoD-like"/>
</dbReference>
<reference evidence="3 4" key="1">
    <citation type="submission" date="2019-07" db="EMBL/GenBank/DDBJ databases">
        <title>Whole genome shotgun sequence of Microvirga aerophila NBRC 106136.</title>
        <authorList>
            <person name="Hosoyama A."/>
            <person name="Uohara A."/>
            <person name="Ohji S."/>
            <person name="Ichikawa N."/>
        </authorList>
    </citation>
    <scope>NUCLEOTIDE SEQUENCE [LARGE SCALE GENOMIC DNA]</scope>
    <source>
        <strain evidence="3 4">NBRC 106136</strain>
    </source>
</reference>
<dbReference type="SUPFAM" id="SSF54826">
    <property type="entry name" value="Enolase N-terminal domain-like"/>
    <property type="match status" value="1"/>
</dbReference>
<organism evidence="3 4">
    <name type="scientific">Microvirga aerophila</name>
    <dbReference type="NCBI Taxonomy" id="670291"/>
    <lineage>
        <taxon>Bacteria</taxon>
        <taxon>Pseudomonadati</taxon>
        <taxon>Pseudomonadota</taxon>
        <taxon>Alphaproteobacteria</taxon>
        <taxon>Hyphomicrobiales</taxon>
        <taxon>Methylobacteriaceae</taxon>
        <taxon>Microvirga</taxon>
    </lineage>
</organism>
<dbReference type="InterPro" id="IPR013341">
    <property type="entry name" value="Mandelate_racemase_N_dom"/>
</dbReference>
<evidence type="ECO:0000256" key="1">
    <source>
        <dbReference type="ARBA" id="ARBA00023239"/>
    </source>
</evidence>
<dbReference type="PANTHER" id="PTHR48080">
    <property type="entry name" value="D-GALACTONATE DEHYDRATASE-RELATED"/>
    <property type="match status" value="1"/>
</dbReference>
<dbReference type="Gene3D" id="3.20.20.120">
    <property type="entry name" value="Enolase-like C-terminal domain"/>
    <property type="match status" value="1"/>
</dbReference>
<dbReference type="OrthoDB" id="9802699at2"/>
<feature type="domain" description="Mandelate racemase/muconate lactonizing enzyme C-terminal" evidence="2">
    <location>
        <begin position="136"/>
        <end position="251"/>
    </location>
</feature>
<dbReference type="InterPro" id="IPR013342">
    <property type="entry name" value="Mandelate_racemase_C"/>
</dbReference>
<gene>
    <name evidence="3" type="ORF">MAE02_17350</name>
</gene>
<dbReference type="PANTHER" id="PTHR48080:SF2">
    <property type="entry name" value="D-GALACTONATE DEHYDRATASE"/>
    <property type="match status" value="1"/>
</dbReference>
<dbReference type="AlphaFoldDB" id="A0A512BQ18"/>
<dbReference type="SUPFAM" id="SSF51604">
    <property type="entry name" value="Enolase C-terminal domain-like"/>
    <property type="match status" value="1"/>
</dbReference>
<dbReference type="GO" id="GO:0016829">
    <property type="term" value="F:lyase activity"/>
    <property type="evidence" value="ECO:0007669"/>
    <property type="project" value="UniProtKB-KW"/>
</dbReference>
<dbReference type="EMBL" id="BJYU01000018">
    <property type="protein sequence ID" value="GEO14039.1"/>
    <property type="molecule type" value="Genomic_DNA"/>
</dbReference>
<keyword evidence="4" id="KW-1185">Reference proteome</keyword>
<dbReference type="SFLD" id="SFLDG00179">
    <property type="entry name" value="mandelate_racemase"/>
    <property type="match status" value="1"/>
</dbReference>
<dbReference type="Pfam" id="PF02746">
    <property type="entry name" value="MR_MLE_N"/>
    <property type="match status" value="1"/>
</dbReference>
<dbReference type="Gene3D" id="3.30.390.10">
    <property type="entry name" value="Enolase-like, N-terminal domain"/>
    <property type="match status" value="1"/>
</dbReference>
<dbReference type="InterPro" id="IPR036849">
    <property type="entry name" value="Enolase-like_C_sf"/>
</dbReference>
<comment type="caution">
    <text evidence="3">The sequence shown here is derived from an EMBL/GenBank/DDBJ whole genome shotgun (WGS) entry which is preliminary data.</text>
</comment>
<dbReference type="SFLD" id="SFLDS00001">
    <property type="entry name" value="Enolase"/>
    <property type="match status" value="1"/>
</dbReference>
<keyword evidence="1" id="KW-0456">Lyase</keyword>
<dbReference type="GO" id="GO:0009063">
    <property type="term" value="P:amino acid catabolic process"/>
    <property type="evidence" value="ECO:0007669"/>
    <property type="project" value="InterPro"/>
</dbReference>
<dbReference type="Proteomes" id="UP000321085">
    <property type="component" value="Unassembled WGS sequence"/>
</dbReference>
<dbReference type="CDD" id="cd03316">
    <property type="entry name" value="MR_like"/>
    <property type="match status" value="1"/>
</dbReference>
<evidence type="ECO:0000313" key="3">
    <source>
        <dbReference type="EMBL" id="GEO14039.1"/>
    </source>
</evidence>
<protein>
    <submittedName>
        <fullName evidence="3">Racemase</fullName>
    </submittedName>
</protein>
<evidence type="ECO:0000259" key="2">
    <source>
        <dbReference type="SMART" id="SM00922"/>
    </source>
</evidence>
<dbReference type="PROSITE" id="PS00908">
    <property type="entry name" value="MR_MLE_1"/>
    <property type="match status" value="1"/>
</dbReference>
<dbReference type="RefSeq" id="WP_114186338.1">
    <property type="nucleotide sequence ID" value="NZ_BJYU01000018.1"/>
</dbReference>